<reference evidence="1 2" key="1">
    <citation type="submission" date="2013-11" db="EMBL/GenBank/DDBJ databases">
        <title>Opisthorchis viverrini - life in the bile duct.</title>
        <authorList>
            <person name="Young N.D."/>
            <person name="Nagarajan N."/>
            <person name="Lin S.J."/>
            <person name="Korhonen P.K."/>
            <person name="Jex A.R."/>
            <person name="Hall R.S."/>
            <person name="Safavi-Hemami H."/>
            <person name="Kaewkong W."/>
            <person name="Bertrand D."/>
            <person name="Gao S."/>
            <person name="Seet Q."/>
            <person name="Wongkham S."/>
            <person name="Teh B.T."/>
            <person name="Wongkham C."/>
            <person name="Intapan P.M."/>
            <person name="Maleewong W."/>
            <person name="Yang X."/>
            <person name="Hu M."/>
            <person name="Wang Z."/>
            <person name="Hofmann A."/>
            <person name="Sternberg P.W."/>
            <person name="Tan P."/>
            <person name="Wang J."/>
            <person name="Gasser R.B."/>
        </authorList>
    </citation>
    <scope>NUCLEOTIDE SEQUENCE [LARGE SCALE GENOMIC DNA]</scope>
</reference>
<dbReference type="RefSeq" id="XP_009166973.1">
    <property type="nucleotide sequence ID" value="XM_009168709.1"/>
</dbReference>
<feature type="non-terminal residue" evidence="1">
    <location>
        <position position="142"/>
    </location>
</feature>
<keyword evidence="2" id="KW-1185">Reference proteome</keyword>
<dbReference type="Proteomes" id="UP000054324">
    <property type="component" value="Unassembled WGS sequence"/>
</dbReference>
<name>A0A074ZPE5_OPIVI</name>
<gene>
    <name evidence="1" type="ORF">T265_13401</name>
</gene>
<evidence type="ECO:0000313" key="2">
    <source>
        <dbReference type="Proteomes" id="UP000054324"/>
    </source>
</evidence>
<dbReference type="CTD" id="20327568"/>
<proteinExistence type="predicted"/>
<dbReference type="GeneID" id="20327568"/>
<dbReference type="AlphaFoldDB" id="A0A074ZPE5"/>
<protein>
    <submittedName>
        <fullName evidence="1">Uncharacterized protein</fullName>
    </submittedName>
</protein>
<sequence length="142" mass="15245">MRSIIHLVQYASGPSALPNPLLGCAAAIRLTLTSQSFFHFMLGGIPHGSRFDRSWSGAATTEKPIPRKADQQFGTLAGLVSSQELISRKSGPYSHAVQLSLTSFLGANIPCAPLARLKHEAAWYSTFSGLETSKPRDSAGFQ</sequence>
<dbReference type="KEGG" id="ovi:T265_13401"/>
<accession>A0A074ZPE5</accession>
<evidence type="ECO:0000313" key="1">
    <source>
        <dbReference type="EMBL" id="KER29298.1"/>
    </source>
</evidence>
<organism evidence="1 2">
    <name type="scientific">Opisthorchis viverrini</name>
    <name type="common">Southeast Asian liver fluke</name>
    <dbReference type="NCBI Taxonomy" id="6198"/>
    <lineage>
        <taxon>Eukaryota</taxon>
        <taxon>Metazoa</taxon>
        <taxon>Spiralia</taxon>
        <taxon>Lophotrochozoa</taxon>
        <taxon>Platyhelminthes</taxon>
        <taxon>Trematoda</taxon>
        <taxon>Digenea</taxon>
        <taxon>Opisthorchiida</taxon>
        <taxon>Opisthorchiata</taxon>
        <taxon>Opisthorchiidae</taxon>
        <taxon>Opisthorchis</taxon>
    </lineage>
</organism>
<dbReference type="EMBL" id="KL596681">
    <property type="protein sequence ID" value="KER29298.1"/>
    <property type="molecule type" value="Genomic_DNA"/>
</dbReference>